<name>A0ABM1BEJ1_LIMPO</name>
<evidence type="ECO:0000313" key="2">
    <source>
        <dbReference type="Proteomes" id="UP000694941"/>
    </source>
</evidence>
<evidence type="ECO:0000259" key="1">
    <source>
        <dbReference type="Pfam" id="PF09588"/>
    </source>
</evidence>
<reference evidence="3" key="1">
    <citation type="submission" date="2025-08" db="UniProtKB">
        <authorList>
            <consortium name="RefSeq"/>
        </authorList>
    </citation>
    <scope>IDENTIFICATION</scope>
    <source>
        <tissue evidence="3">Muscle</tissue>
    </source>
</reference>
<dbReference type="InterPro" id="IPR051703">
    <property type="entry name" value="NF-kappa-B_Signaling_Reg"/>
</dbReference>
<proteinExistence type="predicted"/>
<dbReference type="InterPro" id="IPR019080">
    <property type="entry name" value="YqaJ_viral_recombinase"/>
</dbReference>
<sequence>MNSMWSLYRKVRITASDFSLVIKAINSRRRPSKSLLKRLLGLNDIEGVTAIQWGIQHEKAAISTYEEFTNQKVQESVLWVHPFGALGGSPDGVVSVTTIIEVKCPYSSAPRRYLTTWTEDIS</sequence>
<dbReference type="GeneID" id="106464765"/>
<keyword evidence="2" id="KW-1185">Reference proteome</keyword>
<accession>A0ABM1BEJ1</accession>
<protein>
    <submittedName>
        <fullName evidence="3">Uncharacterized protein LOC106464765</fullName>
    </submittedName>
</protein>
<organism evidence="2 3">
    <name type="scientific">Limulus polyphemus</name>
    <name type="common">Atlantic horseshoe crab</name>
    <dbReference type="NCBI Taxonomy" id="6850"/>
    <lineage>
        <taxon>Eukaryota</taxon>
        <taxon>Metazoa</taxon>
        <taxon>Ecdysozoa</taxon>
        <taxon>Arthropoda</taxon>
        <taxon>Chelicerata</taxon>
        <taxon>Merostomata</taxon>
        <taxon>Xiphosura</taxon>
        <taxon>Limulidae</taxon>
        <taxon>Limulus</taxon>
    </lineage>
</organism>
<dbReference type="SUPFAM" id="SSF52980">
    <property type="entry name" value="Restriction endonuclease-like"/>
    <property type="match status" value="1"/>
</dbReference>
<feature type="domain" description="YqaJ viral recombinase" evidence="1">
    <location>
        <begin position="5"/>
        <end position="109"/>
    </location>
</feature>
<dbReference type="PANTHER" id="PTHR46609">
    <property type="entry name" value="EXONUCLEASE, PHAGE-TYPE/RECB, C-TERMINAL DOMAIN-CONTAINING PROTEIN"/>
    <property type="match status" value="1"/>
</dbReference>
<dbReference type="Proteomes" id="UP000694941">
    <property type="component" value="Unplaced"/>
</dbReference>
<dbReference type="CDD" id="cd22343">
    <property type="entry name" value="PDDEXK_lambda_exonuclease-like"/>
    <property type="match status" value="1"/>
</dbReference>
<dbReference type="RefSeq" id="XP_013780377.1">
    <property type="nucleotide sequence ID" value="XM_013924923.1"/>
</dbReference>
<gene>
    <name evidence="3" type="primary">LOC106464765</name>
</gene>
<dbReference type="Gene3D" id="3.90.320.10">
    <property type="match status" value="1"/>
</dbReference>
<evidence type="ECO:0000313" key="3">
    <source>
        <dbReference type="RefSeq" id="XP_013780377.1"/>
    </source>
</evidence>
<dbReference type="PANTHER" id="PTHR46609:SF8">
    <property type="entry name" value="YQAJ VIRAL RECOMBINASE DOMAIN-CONTAINING PROTEIN"/>
    <property type="match status" value="1"/>
</dbReference>
<dbReference type="InterPro" id="IPR011604">
    <property type="entry name" value="PDDEXK-like_dom_sf"/>
</dbReference>
<dbReference type="Pfam" id="PF09588">
    <property type="entry name" value="YqaJ"/>
    <property type="match status" value="1"/>
</dbReference>
<dbReference type="InterPro" id="IPR011335">
    <property type="entry name" value="Restrct_endonuc-II-like"/>
</dbReference>